<feature type="region of interest" description="Disordered" evidence="1">
    <location>
        <begin position="1"/>
        <end position="36"/>
    </location>
</feature>
<reference evidence="2" key="1">
    <citation type="submission" date="2019-02" db="EMBL/GenBank/DDBJ databases">
        <authorList>
            <person name="Pothier F.J."/>
        </authorList>
    </citation>
    <scope>NUCLEOTIDE SEQUENCE</scope>
    <source>
        <strain evidence="2">CI-1B</strain>
    </source>
</reference>
<sequence length="100" mass="10734">MPPGENQTSDEALDGQKPGDKGSGVFAVPDPTSPEQGAFKKVIVSDITYPDCVRRGQNCMVYKWLPKKLSQGTTECPTKGVLCNKSCAHDLCLCINGTCQ</sequence>
<feature type="compositionally biased region" description="Polar residues" evidence="1">
    <location>
        <begin position="1"/>
        <end position="10"/>
    </location>
</feature>
<dbReference type="Proteomes" id="UP000328092">
    <property type="component" value="Unassembled WGS sequence"/>
</dbReference>
<evidence type="ECO:0000313" key="3">
    <source>
        <dbReference type="Proteomes" id="UP000328092"/>
    </source>
</evidence>
<proteinExistence type="predicted"/>
<keyword evidence="3" id="KW-1185">Reference proteome</keyword>
<dbReference type="AlphaFoldDB" id="A0A508T647"/>
<comment type="caution">
    <text evidence="2">The sequence shown here is derived from an EMBL/GenBank/DDBJ whole genome shotgun (WGS) entry which is preliminary data.</text>
</comment>
<name>A0A508T647_9BRAD</name>
<organism evidence="2 3">
    <name type="scientific">Bradyrhizobium ivorense</name>
    <dbReference type="NCBI Taxonomy" id="2511166"/>
    <lineage>
        <taxon>Bacteria</taxon>
        <taxon>Pseudomonadati</taxon>
        <taxon>Pseudomonadota</taxon>
        <taxon>Alphaproteobacteria</taxon>
        <taxon>Hyphomicrobiales</taxon>
        <taxon>Nitrobacteraceae</taxon>
        <taxon>Bradyrhizobium</taxon>
    </lineage>
</organism>
<dbReference type="OrthoDB" id="8452904at2"/>
<evidence type="ECO:0000313" key="2">
    <source>
        <dbReference type="EMBL" id="VIO68837.1"/>
    </source>
</evidence>
<accession>A0A508T647</accession>
<dbReference type="RefSeq" id="WP_139859096.1">
    <property type="nucleotide sequence ID" value="NZ_CAADFC020000008.1"/>
</dbReference>
<dbReference type="EMBL" id="CAADFC020000008">
    <property type="protein sequence ID" value="VIO68837.1"/>
    <property type="molecule type" value="Genomic_DNA"/>
</dbReference>
<protein>
    <submittedName>
        <fullName evidence="2">Uncharacterized protein</fullName>
    </submittedName>
</protein>
<evidence type="ECO:0000256" key="1">
    <source>
        <dbReference type="SAM" id="MobiDB-lite"/>
    </source>
</evidence>
<gene>
    <name evidence="2" type="ORF">CI1B_23830</name>
</gene>